<dbReference type="Gene3D" id="1.10.510.10">
    <property type="entry name" value="Transferase(Phosphotransferase) domain 1"/>
    <property type="match status" value="1"/>
</dbReference>
<evidence type="ECO:0000256" key="6">
    <source>
        <dbReference type="ARBA" id="ARBA00022840"/>
    </source>
</evidence>
<dbReference type="GO" id="GO:0005524">
    <property type="term" value="F:ATP binding"/>
    <property type="evidence" value="ECO:0007669"/>
    <property type="project" value="UniProtKB-UniRule"/>
</dbReference>
<dbReference type="CDD" id="cd14014">
    <property type="entry name" value="STKc_PknB_like"/>
    <property type="match status" value="1"/>
</dbReference>
<accession>A0A1H4MD64</accession>
<keyword evidence="2" id="KW-0723">Serine/threonine-protein kinase</keyword>
<evidence type="ECO:0000256" key="7">
    <source>
        <dbReference type="PROSITE-ProRule" id="PRU10141"/>
    </source>
</evidence>
<keyword evidence="4 7" id="KW-0547">Nucleotide-binding</keyword>
<dbReference type="SMART" id="SM00220">
    <property type="entry name" value="S_TKc"/>
    <property type="match status" value="1"/>
</dbReference>
<keyword evidence="10" id="KW-1185">Reference proteome</keyword>
<dbReference type="InterPro" id="IPR008271">
    <property type="entry name" value="Ser/Thr_kinase_AS"/>
</dbReference>
<dbReference type="AlphaFoldDB" id="A0A1H4MD64"/>
<dbReference type="PROSITE" id="PS00108">
    <property type="entry name" value="PROTEIN_KINASE_ST"/>
    <property type="match status" value="1"/>
</dbReference>
<dbReference type="SUPFAM" id="SSF56112">
    <property type="entry name" value="Protein kinase-like (PK-like)"/>
    <property type="match status" value="1"/>
</dbReference>
<evidence type="ECO:0000256" key="1">
    <source>
        <dbReference type="ARBA" id="ARBA00012513"/>
    </source>
</evidence>
<dbReference type="Proteomes" id="UP000183561">
    <property type="component" value="Unassembled WGS sequence"/>
</dbReference>
<evidence type="ECO:0000256" key="3">
    <source>
        <dbReference type="ARBA" id="ARBA00022679"/>
    </source>
</evidence>
<keyword evidence="6 7" id="KW-0067">ATP-binding</keyword>
<evidence type="ECO:0000256" key="4">
    <source>
        <dbReference type="ARBA" id="ARBA00022741"/>
    </source>
</evidence>
<dbReference type="PROSITE" id="PS00107">
    <property type="entry name" value="PROTEIN_KINASE_ATP"/>
    <property type="match status" value="1"/>
</dbReference>
<reference evidence="10" key="1">
    <citation type="submission" date="2016-10" db="EMBL/GenBank/DDBJ databases">
        <authorList>
            <person name="Varghese N."/>
            <person name="Submissions S."/>
        </authorList>
    </citation>
    <scope>NUCLEOTIDE SEQUENCE [LARGE SCALE GENOMIC DNA]</scope>
    <source>
        <strain evidence="10">DSM 44498</strain>
    </source>
</reference>
<sequence length="251" mass="26903">MDDSDPLATQRSTDPPVAAELSAAGFDDAHEIGRGGFGVVYRCTQAALDRTVAVKVLTVELDEENRERFFREQRAMGRLTGHPNIVNVLQVGATDNGLPYLVMQYHRQDSLDTRIHRDGPLPLGDALRLGVKIAGAVETAHRLGILHRDIKPANILLTDYGEPALTDFGIAHVAGGFETATGTVTGSPAYTAPEVLTGDPPTTASDIYGLGATMFSALTGHAAFERHSGEQIVAQFLRITTQRVDSSKMPA</sequence>
<keyword evidence="3" id="KW-0808">Transferase</keyword>
<proteinExistence type="predicted"/>
<evidence type="ECO:0000313" key="9">
    <source>
        <dbReference type="EMBL" id="SEB81050.1"/>
    </source>
</evidence>
<protein>
    <recommendedName>
        <fullName evidence="1">non-specific serine/threonine protein kinase</fullName>
        <ecNumber evidence="1">2.7.11.1</ecNumber>
    </recommendedName>
</protein>
<dbReference type="GO" id="GO:0004674">
    <property type="term" value="F:protein serine/threonine kinase activity"/>
    <property type="evidence" value="ECO:0007669"/>
    <property type="project" value="UniProtKB-KW"/>
</dbReference>
<dbReference type="EMBL" id="FNSV01000005">
    <property type="protein sequence ID" value="SEB81050.1"/>
    <property type="molecule type" value="Genomic_DNA"/>
</dbReference>
<dbReference type="PANTHER" id="PTHR43289:SF6">
    <property type="entry name" value="SERINE_THREONINE-PROTEIN KINASE NEKL-3"/>
    <property type="match status" value="1"/>
</dbReference>
<dbReference type="InterPro" id="IPR011009">
    <property type="entry name" value="Kinase-like_dom_sf"/>
</dbReference>
<evidence type="ECO:0000313" key="10">
    <source>
        <dbReference type="Proteomes" id="UP000183561"/>
    </source>
</evidence>
<dbReference type="Pfam" id="PF00069">
    <property type="entry name" value="Pkinase"/>
    <property type="match status" value="1"/>
</dbReference>
<organism evidence="9 10">
    <name type="scientific">Rhodococcus koreensis</name>
    <dbReference type="NCBI Taxonomy" id="99653"/>
    <lineage>
        <taxon>Bacteria</taxon>
        <taxon>Bacillati</taxon>
        <taxon>Actinomycetota</taxon>
        <taxon>Actinomycetes</taxon>
        <taxon>Mycobacteriales</taxon>
        <taxon>Nocardiaceae</taxon>
        <taxon>Rhodococcus</taxon>
    </lineage>
</organism>
<keyword evidence="5 9" id="KW-0418">Kinase</keyword>
<evidence type="ECO:0000256" key="2">
    <source>
        <dbReference type="ARBA" id="ARBA00022527"/>
    </source>
</evidence>
<dbReference type="EC" id="2.7.11.1" evidence="1"/>
<dbReference type="PROSITE" id="PS50011">
    <property type="entry name" value="PROTEIN_KINASE_DOM"/>
    <property type="match status" value="1"/>
</dbReference>
<name>A0A1H4MD64_9NOCA</name>
<dbReference type="PIRSF" id="PIRSF000654">
    <property type="entry name" value="Integrin-linked_kinase"/>
    <property type="match status" value="1"/>
</dbReference>
<evidence type="ECO:0000256" key="5">
    <source>
        <dbReference type="ARBA" id="ARBA00022777"/>
    </source>
</evidence>
<dbReference type="InterPro" id="IPR000719">
    <property type="entry name" value="Prot_kinase_dom"/>
</dbReference>
<feature type="domain" description="Protein kinase" evidence="8">
    <location>
        <begin position="26"/>
        <end position="251"/>
    </location>
</feature>
<feature type="binding site" evidence="7">
    <location>
        <position position="55"/>
    </location>
    <ligand>
        <name>ATP</name>
        <dbReference type="ChEBI" id="CHEBI:30616"/>
    </ligand>
</feature>
<dbReference type="InterPro" id="IPR017441">
    <property type="entry name" value="Protein_kinase_ATP_BS"/>
</dbReference>
<evidence type="ECO:0000259" key="8">
    <source>
        <dbReference type="PROSITE" id="PS50011"/>
    </source>
</evidence>
<dbReference type="PANTHER" id="PTHR43289">
    <property type="entry name" value="MITOGEN-ACTIVATED PROTEIN KINASE KINASE KINASE 20-RELATED"/>
    <property type="match status" value="1"/>
</dbReference>
<gene>
    <name evidence="9" type="ORF">SAMN04490239_1757</name>
</gene>